<evidence type="ECO:0000313" key="1">
    <source>
        <dbReference type="EMBL" id="PXW61659.1"/>
    </source>
</evidence>
<dbReference type="RefSeq" id="WP_110373966.1">
    <property type="nucleotide sequence ID" value="NZ_JAHBRY010000001.1"/>
</dbReference>
<dbReference type="AlphaFoldDB" id="A0A2V3UB54"/>
<name>A0A2V3UB54_9HYPH</name>
<keyword evidence="2" id="KW-1185">Reference proteome</keyword>
<protein>
    <submittedName>
        <fullName evidence="1">Uncharacterized protein</fullName>
    </submittedName>
</protein>
<evidence type="ECO:0000313" key="2">
    <source>
        <dbReference type="Proteomes" id="UP000248021"/>
    </source>
</evidence>
<dbReference type="OrthoDB" id="8241180at2"/>
<proteinExistence type="predicted"/>
<dbReference type="EMBL" id="QJJK01000003">
    <property type="protein sequence ID" value="PXW61659.1"/>
    <property type="molecule type" value="Genomic_DNA"/>
</dbReference>
<sequence length="731" mass="73560">MTSYDTRASATALAAIDIARGVLTDANRSLTAATAQNDRAQSAEARISATLASFKVPHRWVGTRLDILGPEGFVDGADLVGPPGSPGSNGDSAYQIWLAAGNTGSISDFLQALRGNRGDPGPSVYEFWLAQGNVGTEAEFLASLVGPTGASAYQAWLDEGNTGSAAEFIEALRGPPGLDGRNGTRWYATFNAAPSAGLGYNDDFAIDLVTGNVYEKASGTWQDSGYSLIGPPGAGSGDFSGPAGAVTDNIILFASGTGKLGKDSGKKLSDLATAGHGHSDATTGVSGFMSATDKTKLNGIASGATANSSDSTLLNRANHTGTQAISTIDGLSTALADKADADDVAMALVSKVDAVDLATVATSNSYVDLDDKPNIPSVPADIGAAPVSHGHIISDVSGLQTALDGKQPLASLLTNIAALTMIADRLIYGTGAGTVGLATLTSHARSLLAAADGAVSRSVIGAEAAANKGANNGYAGLDSGGKVPVAQLPAAVLGAMSYQGTWNANTNSPTIPAASSGNKGYFYKVSTAGTTSVSGISDWGVGDWIVSNGTSWDKIDNTDAVTSVAGLVGAITGSSLKTAIGLLKGDVGLGSVDNTADADKPVSTAQAAAIKAKPETIVLACSDLTSAISAGTNKAYLRMPYAFTLTAVKASFLTAQASGNIFTVDVNKNGTTVLSTKLTIDNTEKTSATAATAAVISVSSFSADDEVTIDVDQIGNGSARGLEVTLVGYQT</sequence>
<organism evidence="1 2">
    <name type="scientific">Chelatococcus asaccharovorans</name>
    <dbReference type="NCBI Taxonomy" id="28210"/>
    <lineage>
        <taxon>Bacteria</taxon>
        <taxon>Pseudomonadati</taxon>
        <taxon>Pseudomonadota</taxon>
        <taxon>Alphaproteobacteria</taxon>
        <taxon>Hyphomicrobiales</taxon>
        <taxon>Chelatococcaceae</taxon>
        <taxon>Chelatococcus</taxon>
    </lineage>
</organism>
<reference evidence="1 2" key="1">
    <citation type="submission" date="2018-05" db="EMBL/GenBank/DDBJ databases">
        <title>Genomic Encyclopedia of Type Strains, Phase IV (KMG-IV): sequencing the most valuable type-strain genomes for metagenomic binning, comparative biology and taxonomic classification.</title>
        <authorList>
            <person name="Goeker M."/>
        </authorList>
    </citation>
    <scope>NUCLEOTIDE SEQUENCE [LARGE SCALE GENOMIC DNA]</scope>
    <source>
        <strain evidence="1 2">DSM 6462</strain>
    </source>
</reference>
<gene>
    <name evidence="1" type="ORF">C7450_103176</name>
</gene>
<accession>A0A2V3UB54</accession>
<comment type="caution">
    <text evidence="1">The sequence shown here is derived from an EMBL/GenBank/DDBJ whole genome shotgun (WGS) entry which is preliminary data.</text>
</comment>
<dbReference type="Proteomes" id="UP000248021">
    <property type="component" value="Unassembled WGS sequence"/>
</dbReference>